<comment type="subcellular location">
    <subcellularLocation>
        <location evidence="1">Membrane</location>
        <topology evidence="1">Multi-pass membrane protein</topology>
    </subcellularLocation>
</comment>
<gene>
    <name evidence="6" type="ORF">G4D63_04690</name>
</gene>
<evidence type="ECO:0000313" key="6">
    <source>
        <dbReference type="EMBL" id="NEY71037.1"/>
    </source>
</evidence>
<evidence type="ECO:0000256" key="1">
    <source>
        <dbReference type="ARBA" id="ARBA00004141"/>
    </source>
</evidence>
<feature type="transmembrane region" description="Helical" evidence="5">
    <location>
        <begin position="62"/>
        <end position="83"/>
    </location>
</feature>
<dbReference type="AlphaFoldDB" id="A0A6M0Q3T9"/>
<dbReference type="EMBL" id="JAAIWM010000001">
    <property type="protein sequence ID" value="NEY71037.1"/>
    <property type="molecule type" value="Genomic_DNA"/>
</dbReference>
<dbReference type="PANTHER" id="PTHR39157:SF1">
    <property type="entry name" value="DOXX FAMILY PROTEIN"/>
    <property type="match status" value="1"/>
</dbReference>
<protein>
    <submittedName>
        <fullName evidence="6">DoxX family protein</fullName>
    </submittedName>
</protein>
<evidence type="ECO:0000256" key="5">
    <source>
        <dbReference type="SAM" id="Phobius"/>
    </source>
</evidence>
<dbReference type="InterPro" id="IPR032808">
    <property type="entry name" value="DoxX"/>
</dbReference>
<evidence type="ECO:0000256" key="2">
    <source>
        <dbReference type="ARBA" id="ARBA00022692"/>
    </source>
</evidence>
<keyword evidence="7" id="KW-1185">Reference proteome</keyword>
<proteinExistence type="predicted"/>
<keyword evidence="4 5" id="KW-0472">Membrane</keyword>
<reference evidence="6 7" key="1">
    <citation type="submission" date="2020-02" db="EMBL/GenBank/DDBJ databases">
        <title>Bacillus aquiflavi sp. nov., isolated from yellow water of strong flavor Chinese baijiu in Yibin region of China.</title>
        <authorList>
            <person name="Xie J."/>
        </authorList>
    </citation>
    <scope>NUCLEOTIDE SEQUENCE [LARGE SCALE GENOMIC DNA]</scope>
    <source>
        <strain evidence="6 7">SA4</strain>
    </source>
</reference>
<sequence length="180" mass="19519">MIVNFIRTHKISAYILTALRLFLGFAWMTTGWRKLTGGGFDATGYLKGAIANPVAGPDGIVYGWYVAFLENVALPNVAVFNVLVPLGEFLVGLGLILGCFTTAAAFFGVVMNFAFMLAGTVSQNPTDILMGFIIMVAGYNAGRYGLDRWVLPLIKKIIVRNDNKPNNPNKDEVNNKPVAA</sequence>
<dbReference type="RefSeq" id="WP_163178162.1">
    <property type="nucleotide sequence ID" value="NZ_JAAIWM010000001.1"/>
</dbReference>
<keyword evidence="3 5" id="KW-1133">Transmembrane helix</keyword>
<comment type="caution">
    <text evidence="6">The sequence shown here is derived from an EMBL/GenBank/DDBJ whole genome shotgun (WGS) entry which is preliminary data.</text>
</comment>
<dbReference type="GO" id="GO:0016020">
    <property type="term" value="C:membrane"/>
    <property type="evidence" value="ECO:0007669"/>
    <property type="project" value="UniProtKB-SubCell"/>
</dbReference>
<accession>A0A6M0Q3T9</accession>
<keyword evidence="2 5" id="KW-0812">Transmembrane</keyword>
<evidence type="ECO:0000256" key="3">
    <source>
        <dbReference type="ARBA" id="ARBA00022989"/>
    </source>
</evidence>
<evidence type="ECO:0000256" key="4">
    <source>
        <dbReference type="ARBA" id="ARBA00023136"/>
    </source>
</evidence>
<dbReference type="PANTHER" id="PTHR39157">
    <property type="entry name" value="INTEGRAL MEMBRANE PROTEIN-RELATED"/>
    <property type="match status" value="1"/>
</dbReference>
<dbReference type="Pfam" id="PF07681">
    <property type="entry name" value="DoxX"/>
    <property type="match status" value="1"/>
</dbReference>
<name>A0A6M0Q3T9_9BACI</name>
<feature type="transmembrane region" description="Helical" evidence="5">
    <location>
        <begin position="90"/>
        <end position="116"/>
    </location>
</feature>
<feature type="transmembrane region" description="Helical" evidence="5">
    <location>
        <begin position="128"/>
        <end position="146"/>
    </location>
</feature>
<dbReference type="Proteomes" id="UP000481043">
    <property type="component" value="Unassembled WGS sequence"/>
</dbReference>
<evidence type="ECO:0000313" key="7">
    <source>
        <dbReference type="Proteomes" id="UP000481043"/>
    </source>
</evidence>
<feature type="transmembrane region" description="Helical" evidence="5">
    <location>
        <begin position="12"/>
        <end position="30"/>
    </location>
</feature>
<organism evidence="6 7">
    <name type="scientific">Bacillus mesophilus</name>
    <dbReference type="NCBI Taxonomy" id="1808955"/>
    <lineage>
        <taxon>Bacteria</taxon>
        <taxon>Bacillati</taxon>
        <taxon>Bacillota</taxon>
        <taxon>Bacilli</taxon>
        <taxon>Bacillales</taxon>
        <taxon>Bacillaceae</taxon>
        <taxon>Bacillus</taxon>
    </lineage>
</organism>